<keyword evidence="4" id="KW-1185">Reference proteome</keyword>
<dbReference type="PANTHER" id="PTHR10133">
    <property type="entry name" value="DNA POLYMERASE I"/>
    <property type="match status" value="1"/>
</dbReference>
<dbReference type="SUPFAM" id="SSF158702">
    <property type="entry name" value="Sec63 N-terminal domain-like"/>
    <property type="match status" value="1"/>
</dbReference>
<name>A0ABQ7FUP5_DUNSA</name>
<accession>A0ABQ7FUP5</accession>
<comment type="caution">
    <text evidence="3">The sequence shown here is derived from an EMBL/GenBank/DDBJ whole genome shotgun (WGS) entry which is preliminary data.</text>
</comment>
<dbReference type="Gene3D" id="1.10.3380.20">
    <property type="match status" value="1"/>
</dbReference>
<organism evidence="3 4">
    <name type="scientific">Dunaliella salina</name>
    <name type="common">Green alga</name>
    <name type="synonym">Protococcus salinus</name>
    <dbReference type="NCBI Taxonomy" id="3046"/>
    <lineage>
        <taxon>Eukaryota</taxon>
        <taxon>Viridiplantae</taxon>
        <taxon>Chlorophyta</taxon>
        <taxon>core chlorophytes</taxon>
        <taxon>Chlorophyceae</taxon>
        <taxon>CS clade</taxon>
        <taxon>Chlamydomonadales</taxon>
        <taxon>Dunaliellaceae</taxon>
        <taxon>Dunaliella</taxon>
    </lineage>
</organism>
<sequence>LDKAAGSEGSWLATPLGKATLSSTMDPGDALLIRADLQRAREQFVMSTELHLTYLVVPANNYDITPNWKTYQDMLFCLKGPEKRVMSLVGVKEGFVNNRMQGKVNKRALENEKKEDERIARKFFVALVLHEVINEVPMDAVAKKYEMTRSAIARLQENATKAAGMVSSFCSQMGWSDLEHLVAKFQGRINTAVRSDIVELTGIPGVKGFRARVLYKAGLKTPEDVAACPIERLTEILIGASLGNKKMNDQQNNNAERRAARMIHQGAIEYCNAKASSLQAEAMELLELQRRNQQ</sequence>
<evidence type="ECO:0000313" key="3">
    <source>
        <dbReference type="EMBL" id="KAF5825747.1"/>
    </source>
</evidence>
<feature type="non-terminal residue" evidence="3">
    <location>
        <position position="1"/>
    </location>
</feature>
<dbReference type="Pfam" id="PF21099">
    <property type="entry name" value="POLQ_helical"/>
    <property type="match status" value="1"/>
</dbReference>
<proteinExistence type="predicted"/>
<dbReference type="EMBL" id="MU072071">
    <property type="protein sequence ID" value="KAF5825747.1"/>
    <property type="molecule type" value="Genomic_DNA"/>
</dbReference>
<dbReference type="PANTHER" id="PTHR10133:SF62">
    <property type="entry name" value="DNA POLYMERASE THETA"/>
    <property type="match status" value="1"/>
</dbReference>
<evidence type="ECO:0000259" key="1">
    <source>
        <dbReference type="Pfam" id="PF21099"/>
    </source>
</evidence>
<dbReference type="InterPro" id="IPR048960">
    <property type="entry name" value="POLQ-like_helical"/>
</dbReference>
<evidence type="ECO:0000259" key="2">
    <source>
        <dbReference type="Pfam" id="PF25453"/>
    </source>
</evidence>
<dbReference type="InterPro" id="IPR002298">
    <property type="entry name" value="DNA_polymerase_A"/>
</dbReference>
<feature type="domain" description="POLQ-like helical" evidence="1">
    <location>
        <begin position="27"/>
        <end position="189"/>
    </location>
</feature>
<dbReference type="InterPro" id="IPR057220">
    <property type="entry name" value="DUF7898"/>
</dbReference>
<dbReference type="Proteomes" id="UP000815325">
    <property type="component" value="Unassembled WGS sequence"/>
</dbReference>
<reference evidence="3" key="1">
    <citation type="submission" date="2017-08" db="EMBL/GenBank/DDBJ databases">
        <authorList>
            <person name="Polle J.E."/>
            <person name="Barry K."/>
            <person name="Cushman J."/>
            <person name="Schmutz J."/>
            <person name="Tran D."/>
            <person name="Hathwaick L.T."/>
            <person name="Yim W.C."/>
            <person name="Jenkins J."/>
            <person name="Mckie-Krisberg Z.M."/>
            <person name="Prochnik S."/>
            <person name="Lindquist E."/>
            <person name="Dockter R.B."/>
            <person name="Adam C."/>
            <person name="Molina H."/>
            <person name="Bunkerborg J."/>
            <person name="Jin E."/>
            <person name="Buchheim M."/>
            <person name="Magnuson J."/>
        </authorList>
    </citation>
    <scope>NUCLEOTIDE SEQUENCE</scope>
    <source>
        <strain evidence="3">CCAP 19/18</strain>
    </source>
</reference>
<gene>
    <name evidence="3" type="ORF">DUNSADRAFT_7203</name>
</gene>
<dbReference type="Pfam" id="PF25453">
    <property type="entry name" value="DUF7898"/>
    <property type="match status" value="1"/>
</dbReference>
<protein>
    <submittedName>
        <fullName evidence="3">Uncharacterized protein</fullName>
    </submittedName>
</protein>
<feature type="domain" description="DUF7898" evidence="2">
    <location>
        <begin position="195"/>
        <end position="258"/>
    </location>
</feature>
<feature type="non-terminal residue" evidence="3">
    <location>
        <position position="294"/>
    </location>
</feature>
<evidence type="ECO:0000313" key="4">
    <source>
        <dbReference type="Proteomes" id="UP000815325"/>
    </source>
</evidence>